<dbReference type="PANTHER" id="PTHR12868:SF0">
    <property type="entry name" value="NADH DEHYDROGENASE [UBIQUINONE] 1 BETA SUBCOMPLEX SUBUNIT 9"/>
    <property type="match status" value="1"/>
</dbReference>
<dbReference type="CDD" id="cd20263">
    <property type="entry name" value="Complex1_LYR_NDUFB9_LYRM3"/>
    <property type="match status" value="1"/>
</dbReference>
<evidence type="ECO:0000256" key="9">
    <source>
        <dbReference type="ARBA" id="ARBA00023128"/>
    </source>
</evidence>
<dbReference type="STRING" id="431595.K3WSQ1"/>
<keyword evidence="10" id="KW-0472">Membrane</keyword>
<evidence type="ECO:0000256" key="2">
    <source>
        <dbReference type="ARBA" id="ARBA00009508"/>
    </source>
</evidence>
<keyword evidence="5" id="KW-0679">Respiratory chain</keyword>
<evidence type="ECO:0000313" key="14">
    <source>
        <dbReference type="Proteomes" id="UP000019132"/>
    </source>
</evidence>
<evidence type="ECO:0000256" key="4">
    <source>
        <dbReference type="ARBA" id="ARBA00022448"/>
    </source>
</evidence>
<reference evidence="13" key="3">
    <citation type="submission" date="2015-02" db="UniProtKB">
        <authorList>
            <consortium name="EnsemblProtists"/>
        </authorList>
    </citation>
    <scope>IDENTIFICATION</scope>
    <source>
        <strain evidence="13">DAOM BR144</strain>
    </source>
</reference>
<dbReference type="InterPro" id="IPR045292">
    <property type="entry name" value="Complex1_LYR_NDUFB9_LYRM3"/>
</dbReference>
<keyword evidence="7" id="KW-0249">Electron transport</keyword>
<keyword evidence="8" id="KW-0007">Acetylation</keyword>
<protein>
    <recommendedName>
        <fullName evidence="3">NADH dehydrogenase [ubiquinone] 1 beta subcomplex subunit 9</fullName>
    </recommendedName>
    <alternativeName>
        <fullName evidence="11">Complex I-B22</fullName>
    </alternativeName>
    <alternativeName>
        <fullName evidence="12">NADH-ubiquinone oxidoreductase B22 subunit</fullName>
    </alternativeName>
</protein>
<dbReference type="EMBL" id="GL376617">
    <property type="status" value="NOT_ANNOTATED_CDS"/>
    <property type="molecule type" value="Genomic_DNA"/>
</dbReference>
<dbReference type="GO" id="GO:0005743">
    <property type="term" value="C:mitochondrial inner membrane"/>
    <property type="evidence" value="ECO:0007669"/>
    <property type="project" value="UniProtKB-SubCell"/>
</dbReference>
<accession>K3WSQ1</accession>
<proteinExistence type="inferred from homology"/>
<dbReference type="InParanoid" id="K3WSQ1"/>
<dbReference type="PANTHER" id="PTHR12868">
    <property type="entry name" value="NADH-UBIQUINONE OXIDOREDUCTASE B22 SUBUNIT"/>
    <property type="match status" value="1"/>
</dbReference>
<dbReference type="HOGENOM" id="CLU_1725679_0_0_1"/>
<comment type="similarity">
    <text evidence="2">Belongs to the complex I LYR family.</text>
</comment>
<keyword evidence="9" id="KW-0496">Mitochondrion</keyword>
<evidence type="ECO:0000256" key="6">
    <source>
        <dbReference type="ARBA" id="ARBA00022792"/>
    </source>
</evidence>
<evidence type="ECO:0000313" key="13">
    <source>
        <dbReference type="EnsemblProtists" id="PYU1_T007995"/>
    </source>
</evidence>
<keyword evidence="14" id="KW-1185">Reference proteome</keyword>
<dbReference type="GO" id="GO:0006120">
    <property type="term" value="P:mitochondrial electron transport, NADH to ubiquinone"/>
    <property type="evidence" value="ECO:0007669"/>
    <property type="project" value="InterPro"/>
</dbReference>
<dbReference type="AlphaFoldDB" id="K3WSQ1"/>
<dbReference type="EnsemblProtists" id="PYU1_T007995">
    <property type="protein sequence ID" value="PYU1_T007995"/>
    <property type="gene ID" value="PYU1_G007979"/>
</dbReference>
<evidence type="ECO:0000256" key="3">
    <source>
        <dbReference type="ARBA" id="ARBA00018684"/>
    </source>
</evidence>
<name>K3WSQ1_GLOUD</name>
<dbReference type="InterPro" id="IPR033034">
    <property type="entry name" value="NDUFB9"/>
</dbReference>
<reference evidence="14" key="2">
    <citation type="submission" date="2010-04" db="EMBL/GenBank/DDBJ databases">
        <authorList>
            <person name="Buell R."/>
            <person name="Hamilton J."/>
            <person name="Hostetler J."/>
        </authorList>
    </citation>
    <scope>NUCLEOTIDE SEQUENCE [LARGE SCALE GENOMIC DNA]</scope>
    <source>
        <strain evidence="14">DAOM:BR144</strain>
    </source>
</reference>
<keyword evidence="4" id="KW-0813">Transport</keyword>
<dbReference type="Proteomes" id="UP000019132">
    <property type="component" value="Unassembled WGS sequence"/>
</dbReference>
<dbReference type="OMA" id="YMRNAPI"/>
<comment type="subcellular location">
    <subcellularLocation>
        <location evidence="1">Mitochondrion inner membrane</location>
        <topology evidence="1">Peripheral membrane protein</topology>
        <orientation evidence="1">Matrix side</orientation>
    </subcellularLocation>
</comment>
<sequence length="159" mass="18340">MKVNPNMNKTFREVVARFGAPAEELSHKQAVQRLYKQSLKTLDSWIIDRRLWNEEATKIRAQFDQNRNLDPSSGLAKRLVREAQEKVEHYTHPDKYVFNYMPGGTRFMRNAPIPLDVCFPDGVIPDDVEVSPMEAINIDMTPLPAKPTVFIDFSKKGYD</sequence>
<evidence type="ECO:0000256" key="7">
    <source>
        <dbReference type="ARBA" id="ARBA00022982"/>
    </source>
</evidence>
<evidence type="ECO:0000256" key="12">
    <source>
        <dbReference type="ARBA" id="ARBA00032528"/>
    </source>
</evidence>
<evidence type="ECO:0000256" key="8">
    <source>
        <dbReference type="ARBA" id="ARBA00022990"/>
    </source>
</evidence>
<evidence type="ECO:0000256" key="5">
    <source>
        <dbReference type="ARBA" id="ARBA00022660"/>
    </source>
</evidence>
<dbReference type="VEuPathDB" id="FungiDB:PYU1_G007979"/>
<keyword evidence="6" id="KW-0999">Mitochondrion inner membrane</keyword>
<evidence type="ECO:0000256" key="10">
    <source>
        <dbReference type="ARBA" id="ARBA00023136"/>
    </source>
</evidence>
<evidence type="ECO:0000256" key="1">
    <source>
        <dbReference type="ARBA" id="ARBA00004443"/>
    </source>
</evidence>
<dbReference type="eggNOG" id="KOG3466">
    <property type="taxonomic scope" value="Eukaryota"/>
</dbReference>
<evidence type="ECO:0000256" key="11">
    <source>
        <dbReference type="ARBA" id="ARBA00030192"/>
    </source>
</evidence>
<organism evidence="13 14">
    <name type="scientific">Globisporangium ultimum (strain ATCC 200006 / CBS 805.95 / DAOM BR144)</name>
    <name type="common">Pythium ultimum</name>
    <dbReference type="NCBI Taxonomy" id="431595"/>
    <lineage>
        <taxon>Eukaryota</taxon>
        <taxon>Sar</taxon>
        <taxon>Stramenopiles</taxon>
        <taxon>Oomycota</taxon>
        <taxon>Peronosporomycetes</taxon>
        <taxon>Pythiales</taxon>
        <taxon>Pythiaceae</taxon>
        <taxon>Globisporangium</taxon>
    </lineage>
</organism>
<reference evidence="14" key="1">
    <citation type="journal article" date="2010" name="Genome Biol.">
        <title>Genome sequence of the necrotrophic plant pathogen Pythium ultimum reveals original pathogenicity mechanisms and effector repertoire.</title>
        <authorList>
            <person name="Levesque C.A."/>
            <person name="Brouwer H."/>
            <person name="Cano L."/>
            <person name="Hamilton J.P."/>
            <person name="Holt C."/>
            <person name="Huitema E."/>
            <person name="Raffaele S."/>
            <person name="Robideau G.P."/>
            <person name="Thines M."/>
            <person name="Win J."/>
            <person name="Zerillo M.M."/>
            <person name="Beakes G.W."/>
            <person name="Boore J.L."/>
            <person name="Busam D."/>
            <person name="Dumas B."/>
            <person name="Ferriera S."/>
            <person name="Fuerstenberg S.I."/>
            <person name="Gachon C.M."/>
            <person name="Gaulin E."/>
            <person name="Govers F."/>
            <person name="Grenville-Briggs L."/>
            <person name="Horner N."/>
            <person name="Hostetler J."/>
            <person name="Jiang R.H."/>
            <person name="Johnson J."/>
            <person name="Krajaejun T."/>
            <person name="Lin H."/>
            <person name="Meijer H.J."/>
            <person name="Moore B."/>
            <person name="Morris P."/>
            <person name="Phuntmart V."/>
            <person name="Puiu D."/>
            <person name="Shetty J."/>
            <person name="Stajich J.E."/>
            <person name="Tripathy S."/>
            <person name="Wawra S."/>
            <person name="van West P."/>
            <person name="Whitty B.R."/>
            <person name="Coutinho P.M."/>
            <person name="Henrissat B."/>
            <person name="Martin F."/>
            <person name="Thomas P.D."/>
            <person name="Tyler B.M."/>
            <person name="De Vries R.P."/>
            <person name="Kamoun S."/>
            <person name="Yandell M."/>
            <person name="Tisserat N."/>
            <person name="Buell C.R."/>
        </authorList>
    </citation>
    <scope>NUCLEOTIDE SEQUENCE</scope>
    <source>
        <strain evidence="14">DAOM:BR144</strain>
    </source>
</reference>